<dbReference type="Gene3D" id="2.30.110.10">
    <property type="entry name" value="Electron Transport, Fmn-binding Protein, Chain A"/>
    <property type="match status" value="1"/>
</dbReference>
<dbReference type="InterPro" id="IPR012349">
    <property type="entry name" value="Split_barrel_FMN-bd"/>
</dbReference>
<evidence type="ECO:0000313" key="3">
    <source>
        <dbReference type="EMBL" id="GGL48626.1"/>
    </source>
</evidence>
<evidence type="ECO:0000256" key="1">
    <source>
        <dbReference type="ARBA" id="ARBA00023002"/>
    </source>
</evidence>
<proteinExistence type="predicted"/>
<dbReference type="InterPro" id="IPR052019">
    <property type="entry name" value="F420H2_bilvrd_red/Heme_oxyg"/>
</dbReference>
<organism evidence="3 4">
    <name type="scientific">Microlunatus endophyticus</name>
    <dbReference type="NCBI Taxonomy" id="1716077"/>
    <lineage>
        <taxon>Bacteria</taxon>
        <taxon>Bacillati</taxon>
        <taxon>Actinomycetota</taxon>
        <taxon>Actinomycetes</taxon>
        <taxon>Propionibacteriales</taxon>
        <taxon>Propionibacteriaceae</taxon>
        <taxon>Microlunatus</taxon>
    </lineage>
</organism>
<evidence type="ECO:0000259" key="2">
    <source>
        <dbReference type="Pfam" id="PF01243"/>
    </source>
</evidence>
<keyword evidence="4" id="KW-1185">Reference proteome</keyword>
<dbReference type="NCBIfam" id="TIGR03618">
    <property type="entry name" value="Rv1155_F420"/>
    <property type="match status" value="1"/>
</dbReference>
<dbReference type="PANTHER" id="PTHR35176">
    <property type="entry name" value="HEME OXYGENASE HI_0854-RELATED"/>
    <property type="match status" value="1"/>
</dbReference>
<dbReference type="GO" id="GO:0005829">
    <property type="term" value="C:cytosol"/>
    <property type="evidence" value="ECO:0007669"/>
    <property type="project" value="TreeGrafter"/>
</dbReference>
<dbReference type="Pfam" id="PF01243">
    <property type="entry name" value="PNPOx_N"/>
    <property type="match status" value="1"/>
</dbReference>
<evidence type="ECO:0000313" key="4">
    <source>
        <dbReference type="Proteomes" id="UP000613840"/>
    </source>
</evidence>
<dbReference type="SUPFAM" id="SSF50475">
    <property type="entry name" value="FMN-binding split barrel"/>
    <property type="match status" value="1"/>
</dbReference>
<accession>A0A917VZD8</accession>
<dbReference type="InterPro" id="IPR019920">
    <property type="entry name" value="F420-binding_dom_put"/>
</dbReference>
<dbReference type="EMBL" id="BMMZ01000001">
    <property type="protein sequence ID" value="GGL48626.1"/>
    <property type="molecule type" value="Genomic_DNA"/>
</dbReference>
<reference evidence="3" key="2">
    <citation type="submission" date="2020-09" db="EMBL/GenBank/DDBJ databases">
        <authorList>
            <person name="Sun Q."/>
            <person name="Zhou Y."/>
        </authorList>
    </citation>
    <scope>NUCLEOTIDE SEQUENCE</scope>
    <source>
        <strain evidence="3">CGMCC 4.7306</strain>
    </source>
</reference>
<reference evidence="3" key="1">
    <citation type="journal article" date="2014" name="Int. J. Syst. Evol. Microbiol.">
        <title>Complete genome sequence of Corynebacterium casei LMG S-19264T (=DSM 44701T), isolated from a smear-ripened cheese.</title>
        <authorList>
            <consortium name="US DOE Joint Genome Institute (JGI-PGF)"/>
            <person name="Walter F."/>
            <person name="Albersmeier A."/>
            <person name="Kalinowski J."/>
            <person name="Ruckert C."/>
        </authorList>
    </citation>
    <scope>NUCLEOTIDE SEQUENCE</scope>
    <source>
        <strain evidence="3">CGMCC 4.7306</strain>
    </source>
</reference>
<dbReference type="AlphaFoldDB" id="A0A917VZD8"/>
<dbReference type="PANTHER" id="PTHR35176:SF6">
    <property type="entry name" value="HEME OXYGENASE HI_0854-RELATED"/>
    <property type="match status" value="1"/>
</dbReference>
<feature type="domain" description="Pyridoxamine 5'-phosphate oxidase N-terminal" evidence="2">
    <location>
        <begin position="7"/>
        <end position="126"/>
    </location>
</feature>
<sequence>MAKGAIPAKLEEVLSRPNPAVMATLRRDGQPVTVATWYGYENGRILLNMDAERKRLSHLRNDPRVSLTVLNGDDWYSHLSLQGRVVEMVDDEGLADIDRISTNYTGKAYDNRERPRISVWVEIDSWVGWGELAQSTVES</sequence>
<dbReference type="GO" id="GO:0070967">
    <property type="term" value="F:coenzyme F420 binding"/>
    <property type="evidence" value="ECO:0007669"/>
    <property type="project" value="TreeGrafter"/>
</dbReference>
<protein>
    <submittedName>
        <fullName evidence="3">PPOX class F420-dependent enzyme</fullName>
    </submittedName>
</protein>
<keyword evidence="1" id="KW-0560">Oxidoreductase</keyword>
<name>A0A917VZD8_9ACTN</name>
<gene>
    <name evidence="3" type="ORF">GCM10011575_03210</name>
</gene>
<dbReference type="GO" id="GO:0016627">
    <property type="term" value="F:oxidoreductase activity, acting on the CH-CH group of donors"/>
    <property type="evidence" value="ECO:0007669"/>
    <property type="project" value="TreeGrafter"/>
</dbReference>
<comment type="caution">
    <text evidence="3">The sequence shown here is derived from an EMBL/GenBank/DDBJ whole genome shotgun (WGS) entry which is preliminary data.</text>
</comment>
<dbReference type="InterPro" id="IPR011576">
    <property type="entry name" value="Pyridox_Oxase_N"/>
</dbReference>
<dbReference type="RefSeq" id="WP_188893420.1">
    <property type="nucleotide sequence ID" value="NZ_BMMZ01000001.1"/>
</dbReference>
<dbReference type="Proteomes" id="UP000613840">
    <property type="component" value="Unassembled WGS sequence"/>
</dbReference>